<dbReference type="InterPro" id="IPR025673">
    <property type="entry name" value="PCYCGC"/>
</dbReference>
<accession>A0A1G9CBY3</accession>
<dbReference type="STRING" id="407036.SAMN05216243_3366"/>
<dbReference type="PROSITE" id="PS51257">
    <property type="entry name" value="PROKAR_LIPOPROTEIN"/>
    <property type="match status" value="1"/>
</dbReference>
<dbReference type="Pfam" id="PF13798">
    <property type="entry name" value="PCYCGC"/>
    <property type="match status" value="1"/>
</dbReference>
<evidence type="ECO:0008006" key="4">
    <source>
        <dbReference type="Google" id="ProtNLM"/>
    </source>
</evidence>
<dbReference type="RefSeq" id="WP_245690177.1">
    <property type="nucleotide sequence ID" value="NZ_FNFL01000007.1"/>
</dbReference>
<reference evidence="2 3" key="1">
    <citation type="submission" date="2016-10" db="EMBL/GenBank/DDBJ databases">
        <authorList>
            <person name="de Groot N.N."/>
        </authorList>
    </citation>
    <scope>NUCLEOTIDE SEQUENCE [LARGE SCALE GENOMIC DNA]</scope>
    <source>
        <strain evidence="2 3">CGMCC 1.6502</strain>
    </source>
</reference>
<dbReference type="AlphaFoldDB" id="A0A1G9CBY3"/>
<feature type="signal peptide" evidence="1">
    <location>
        <begin position="1"/>
        <end position="19"/>
    </location>
</feature>
<organism evidence="2 3">
    <name type="scientific">Sediminibacillus albus</name>
    <dbReference type="NCBI Taxonomy" id="407036"/>
    <lineage>
        <taxon>Bacteria</taxon>
        <taxon>Bacillati</taxon>
        <taxon>Bacillota</taxon>
        <taxon>Bacilli</taxon>
        <taxon>Bacillales</taxon>
        <taxon>Bacillaceae</taxon>
        <taxon>Sediminibacillus</taxon>
    </lineage>
</organism>
<dbReference type="EMBL" id="FNFL01000007">
    <property type="protein sequence ID" value="SDK49192.1"/>
    <property type="molecule type" value="Genomic_DNA"/>
</dbReference>
<evidence type="ECO:0000256" key="1">
    <source>
        <dbReference type="SAM" id="SignalP"/>
    </source>
</evidence>
<feature type="chain" id="PRO_5039663605" description="Lipoprotein" evidence="1">
    <location>
        <begin position="20"/>
        <end position="159"/>
    </location>
</feature>
<dbReference type="Proteomes" id="UP000198694">
    <property type="component" value="Unassembled WGS sequence"/>
</dbReference>
<keyword evidence="1" id="KW-0732">Signal</keyword>
<sequence length="159" mass="17747">MRKASIYGIVLLLALLALAACSNEQQKQSRAENLAPNHEMTASTDELPQFLSKASEDLQLVYQTAAEHKQLLEHIPCYCGCSDDAVGHKDNYDCFVYEKKENGEVTWDTHGMACQVCIDTAVYSIKEYNNGTEISAIREHIDNTYQGKGYPEPTPTPEI</sequence>
<name>A0A1G9CBY3_9BACI</name>
<keyword evidence="3" id="KW-1185">Reference proteome</keyword>
<protein>
    <recommendedName>
        <fullName evidence="4">Lipoprotein</fullName>
    </recommendedName>
</protein>
<evidence type="ECO:0000313" key="2">
    <source>
        <dbReference type="EMBL" id="SDK49192.1"/>
    </source>
</evidence>
<proteinExistence type="predicted"/>
<evidence type="ECO:0000313" key="3">
    <source>
        <dbReference type="Proteomes" id="UP000198694"/>
    </source>
</evidence>
<gene>
    <name evidence="2" type="ORF">SAMN05216243_3366</name>
</gene>